<dbReference type="EMBL" id="CP104213">
    <property type="protein sequence ID" value="UWX64497.1"/>
    <property type="molecule type" value="Genomic_DNA"/>
</dbReference>
<accession>A0ABY5YK79</accession>
<protein>
    <submittedName>
        <fullName evidence="1">Uncharacterized protein</fullName>
    </submittedName>
</protein>
<organism evidence="1 2">
    <name type="scientific">Deinococcus rubellus</name>
    <dbReference type="NCBI Taxonomy" id="1889240"/>
    <lineage>
        <taxon>Bacteria</taxon>
        <taxon>Thermotogati</taxon>
        <taxon>Deinococcota</taxon>
        <taxon>Deinococci</taxon>
        <taxon>Deinococcales</taxon>
        <taxon>Deinococcaceae</taxon>
        <taxon>Deinococcus</taxon>
    </lineage>
</organism>
<sequence length="107" mass="11331">MPTRIQPTITALQGNLADVTPKRGAELIGRWTSDLESVDWRGAKTIHADLVALQHQLGGGSPDGARIKALLTKLGESTERAAAHVEGRTGEQLKELAGVLQQAGKSL</sequence>
<dbReference type="Proteomes" id="UP001060261">
    <property type="component" value="Chromosome"/>
</dbReference>
<proteinExistence type="predicted"/>
<keyword evidence="2" id="KW-1185">Reference proteome</keyword>
<evidence type="ECO:0000313" key="2">
    <source>
        <dbReference type="Proteomes" id="UP001060261"/>
    </source>
</evidence>
<dbReference type="RefSeq" id="WP_260560771.1">
    <property type="nucleotide sequence ID" value="NZ_BAABEC010000076.1"/>
</dbReference>
<name>A0ABY5YK79_9DEIO</name>
<evidence type="ECO:0000313" key="1">
    <source>
        <dbReference type="EMBL" id="UWX64497.1"/>
    </source>
</evidence>
<reference evidence="1" key="1">
    <citation type="submission" date="2022-09" db="EMBL/GenBank/DDBJ databases">
        <title>genome sequence of Deinococcus rubellus.</title>
        <authorList>
            <person name="Srinivasan S."/>
        </authorList>
    </citation>
    <scope>NUCLEOTIDE SEQUENCE</scope>
    <source>
        <strain evidence="1">Ant6</strain>
    </source>
</reference>
<gene>
    <name evidence="1" type="ORF">N0D28_02160</name>
</gene>